<dbReference type="EMBL" id="JXJW01000003">
    <property type="protein sequence ID" value="PCS08488.1"/>
    <property type="molecule type" value="Genomic_DNA"/>
</dbReference>
<dbReference type="Proteomes" id="UP000218282">
    <property type="component" value="Unassembled WGS sequence"/>
</dbReference>
<evidence type="ECO:0008006" key="3">
    <source>
        <dbReference type="Google" id="ProtNLM"/>
    </source>
</evidence>
<evidence type="ECO:0000313" key="1">
    <source>
        <dbReference type="EMBL" id="PCS08488.1"/>
    </source>
</evidence>
<dbReference type="AlphaFoldDB" id="A0A2A5S4U8"/>
<evidence type="ECO:0000313" key="2">
    <source>
        <dbReference type="Proteomes" id="UP000218282"/>
    </source>
</evidence>
<dbReference type="RefSeq" id="WP_096813865.1">
    <property type="nucleotide sequence ID" value="NZ_JXJW01000003.1"/>
</dbReference>
<organism evidence="1 2">
    <name type="scientific">Pseudolactococcus piscium</name>
    <dbReference type="NCBI Taxonomy" id="1364"/>
    <lineage>
        <taxon>Bacteria</taxon>
        <taxon>Bacillati</taxon>
        <taxon>Bacillota</taxon>
        <taxon>Bacilli</taxon>
        <taxon>Lactobacillales</taxon>
        <taxon>Streptococcaceae</taxon>
        <taxon>Pseudolactococcus</taxon>
    </lineage>
</organism>
<keyword evidence="2" id="KW-1185">Reference proteome</keyword>
<proteinExistence type="predicted"/>
<reference evidence="1 2" key="1">
    <citation type="submission" date="2014-12" db="EMBL/GenBank/DDBJ databases">
        <title>Draft genome sequences of 10 type strains of Lactococcus.</title>
        <authorList>
            <person name="Sun Z."/>
            <person name="Zhong Z."/>
            <person name="Liu W."/>
            <person name="Zhang W."/>
            <person name="Zhang H."/>
        </authorList>
    </citation>
    <scope>NUCLEOTIDE SEQUENCE [LARGE SCALE GENOMIC DNA]</scope>
    <source>
        <strain evidence="1 2">DSM 6634</strain>
    </source>
</reference>
<protein>
    <recommendedName>
        <fullName evidence="3">Transcriptional regulator</fullName>
    </recommendedName>
</protein>
<accession>A0A2A5S4U8</accession>
<sequence length="133" mass="15375">MEGLERLYSQEQVREAIVESRKLLKNYRQLKALKKIKFPNLKSPTFSDIPRGGKGTIDSHLSDYIEVISQLEQIEKSVARCELLQSSILRKKYLDETTYPQWKLAEMSGYSISRYSDYLNSSLLQFASAYGLI</sequence>
<gene>
    <name evidence="1" type="ORF">RU86_GL001513</name>
</gene>
<name>A0A2A5S4U8_9LACT</name>
<comment type="caution">
    <text evidence="1">The sequence shown here is derived from an EMBL/GenBank/DDBJ whole genome shotgun (WGS) entry which is preliminary data.</text>
</comment>